<evidence type="ECO:0000313" key="2">
    <source>
        <dbReference type="Proteomes" id="UP000593576"/>
    </source>
</evidence>
<dbReference type="EMBL" id="JABFAF010000011">
    <property type="protein sequence ID" value="MBA0869673.1"/>
    <property type="molecule type" value="Genomic_DNA"/>
</dbReference>
<evidence type="ECO:0000313" key="1">
    <source>
        <dbReference type="EMBL" id="MBA0869673.1"/>
    </source>
</evidence>
<gene>
    <name evidence="1" type="ORF">Goshw_001341</name>
</gene>
<dbReference type="OrthoDB" id="995675at2759"/>
<dbReference type="Proteomes" id="UP000593576">
    <property type="component" value="Unassembled WGS sequence"/>
</dbReference>
<keyword evidence="2" id="KW-1185">Reference proteome</keyword>
<name>A0A7J9MF09_GOSSC</name>
<protein>
    <submittedName>
        <fullName evidence="1">Uncharacterized protein</fullName>
    </submittedName>
</protein>
<proteinExistence type="predicted"/>
<sequence length="39" mass="4764">MNNELQEKINDLQDLESTNKAFIYKERQRNDKLHEARKC</sequence>
<reference evidence="1 2" key="1">
    <citation type="journal article" date="2019" name="Genome Biol. Evol.">
        <title>Insights into the evolution of the New World diploid cottons (Gossypium, subgenus Houzingenia) based on genome sequencing.</title>
        <authorList>
            <person name="Grover C.E."/>
            <person name="Arick M.A. 2nd"/>
            <person name="Thrash A."/>
            <person name="Conover J.L."/>
            <person name="Sanders W.S."/>
            <person name="Peterson D.G."/>
            <person name="Frelichowski J.E."/>
            <person name="Scheffler J.A."/>
            <person name="Scheffler B.E."/>
            <person name="Wendel J.F."/>
        </authorList>
    </citation>
    <scope>NUCLEOTIDE SEQUENCE [LARGE SCALE GENOMIC DNA]</scope>
    <source>
        <strain evidence="1">1</strain>
        <tissue evidence="1">Leaf</tissue>
    </source>
</reference>
<comment type="caution">
    <text evidence="1">The sequence shown here is derived from an EMBL/GenBank/DDBJ whole genome shotgun (WGS) entry which is preliminary data.</text>
</comment>
<dbReference type="AlphaFoldDB" id="A0A7J9MF09"/>
<accession>A0A7J9MF09</accession>
<organism evidence="1 2">
    <name type="scientific">Gossypium schwendimanii</name>
    <name type="common">Cotton</name>
    <dbReference type="NCBI Taxonomy" id="34291"/>
    <lineage>
        <taxon>Eukaryota</taxon>
        <taxon>Viridiplantae</taxon>
        <taxon>Streptophyta</taxon>
        <taxon>Embryophyta</taxon>
        <taxon>Tracheophyta</taxon>
        <taxon>Spermatophyta</taxon>
        <taxon>Magnoliopsida</taxon>
        <taxon>eudicotyledons</taxon>
        <taxon>Gunneridae</taxon>
        <taxon>Pentapetalae</taxon>
        <taxon>rosids</taxon>
        <taxon>malvids</taxon>
        <taxon>Malvales</taxon>
        <taxon>Malvaceae</taxon>
        <taxon>Malvoideae</taxon>
        <taxon>Gossypium</taxon>
    </lineage>
</organism>